<comment type="catalytic activity">
    <reaction evidence="7">
        <text>DNA(n) + a 2'-deoxyribonucleoside 5'-triphosphate = DNA(n+1) + diphosphate</text>
        <dbReference type="Rhea" id="RHEA:22508"/>
        <dbReference type="Rhea" id="RHEA-COMP:17339"/>
        <dbReference type="Rhea" id="RHEA-COMP:17340"/>
        <dbReference type="ChEBI" id="CHEBI:33019"/>
        <dbReference type="ChEBI" id="CHEBI:61560"/>
        <dbReference type="ChEBI" id="CHEBI:173112"/>
        <dbReference type="EC" id="2.7.7.7"/>
    </reaction>
</comment>
<comment type="similarity">
    <text evidence="6">Belongs to the DNA polymerase HolA subunit family.</text>
</comment>
<protein>
    <recommendedName>
        <fullName evidence="1">DNA-directed DNA polymerase</fullName>
        <ecNumber evidence="1">2.7.7.7</ecNumber>
    </recommendedName>
</protein>
<evidence type="ECO:0000256" key="7">
    <source>
        <dbReference type="ARBA" id="ARBA00049244"/>
    </source>
</evidence>
<keyword evidence="4" id="KW-0235">DNA replication</keyword>
<proteinExistence type="inferred from homology"/>
<dbReference type="GO" id="GO:0009360">
    <property type="term" value="C:DNA polymerase III complex"/>
    <property type="evidence" value="ECO:0007669"/>
    <property type="project" value="TreeGrafter"/>
</dbReference>
<dbReference type="PANTHER" id="PTHR34388:SF1">
    <property type="entry name" value="DNA POLYMERASE III SUBUNIT DELTA"/>
    <property type="match status" value="1"/>
</dbReference>
<dbReference type="GO" id="GO:0003677">
    <property type="term" value="F:DNA binding"/>
    <property type="evidence" value="ECO:0007669"/>
    <property type="project" value="InterPro"/>
</dbReference>
<evidence type="ECO:0000256" key="6">
    <source>
        <dbReference type="ARBA" id="ARBA00034754"/>
    </source>
</evidence>
<gene>
    <name evidence="9" type="ORF">A3H61_05245</name>
</gene>
<organism evidence="9 10">
    <name type="scientific">Candidatus Jacksonbacteria bacterium RIFCSPLOWO2_02_FULL_44_20</name>
    <dbReference type="NCBI Taxonomy" id="1798460"/>
    <lineage>
        <taxon>Bacteria</taxon>
        <taxon>Candidatus Jacksoniibacteriota</taxon>
    </lineage>
</organism>
<dbReference type="EC" id="2.7.7.7" evidence="1"/>
<dbReference type="InterPro" id="IPR048466">
    <property type="entry name" value="DNA_pol3_delta-like_C"/>
</dbReference>
<dbReference type="InterPro" id="IPR005790">
    <property type="entry name" value="DNA_polIII_delta"/>
</dbReference>
<dbReference type="Gene3D" id="1.10.8.60">
    <property type="match status" value="1"/>
</dbReference>
<dbReference type="AlphaFoldDB" id="A0A1G2A6G6"/>
<evidence type="ECO:0000256" key="5">
    <source>
        <dbReference type="ARBA" id="ARBA00022932"/>
    </source>
</evidence>
<keyword evidence="3" id="KW-0548">Nucleotidyltransferase</keyword>
<evidence type="ECO:0000313" key="10">
    <source>
        <dbReference type="Proteomes" id="UP000178315"/>
    </source>
</evidence>
<dbReference type="SUPFAM" id="SSF48019">
    <property type="entry name" value="post-AAA+ oligomerization domain-like"/>
    <property type="match status" value="1"/>
</dbReference>
<accession>A0A1G2A6G6</accession>
<keyword evidence="5" id="KW-0239">DNA-directed DNA polymerase</keyword>
<dbReference type="PANTHER" id="PTHR34388">
    <property type="entry name" value="DNA POLYMERASE III SUBUNIT DELTA"/>
    <property type="match status" value="1"/>
</dbReference>
<evidence type="ECO:0000256" key="1">
    <source>
        <dbReference type="ARBA" id="ARBA00012417"/>
    </source>
</evidence>
<dbReference type="Pfam" id="PF21694">
    <property type="entry name" value="DNA_pol3_delta_C"/>
    <property type="match status" value="1"/>
</dbReference>
<dbReference type="Gene3D" id="1.20.272.10">
    <property type="match status" value="1"/>
</dbReference>
<dbReference type="GO" id="GO:0006261">
    <property type="term" value="P:DNA-templated DNA replication"/>
    <property type="evidence" value="ECO:0007669"/>
    <property type="project" value="TreeGrafter"/>
</dbReference>
<comment type="caution">
    <text evidence="9">The sequence shown here is derived from an EMBL/GenBank/DDBJ whole genome shotgun (WGS) entry which is preliminary data.</text>
</comment>
<evidence type="ECO:0000256" key="3">
    <source>
        <dbReference type="ARBA" id="ARBA00022695"/>
    </source>
</evidence>
<evidence type="ECO:0000313" key="9">
    <source>
        <dbReference type="EMBL" id="OGY72434.1"/>
    </source>
</evidence>
<reference evidence="9 10" key="1">
    <citation type="journal article" date="2016" name="Nat. Commun.">
        <title>Thousands of microbial genomes shed light on interconnected biogeochemical processes in an aquifer system.</title>
        <authorList>
            <person name="Anantharaman K."/>
            <person name="Brown C.T."/>
            <person name="Hug L.A."/>
            <person name="Sharon I."/>
            <person name="Castelle C.J."/>
            <person name="Probst A.J."/>
            <person name="Thomas B.C."/>
            <person name="Singh A."/>
            <person name="Wilkins M.J."/>
            <person name="Karaoz U."/>
            <person name="Brodie E.L."/>
            <person name="Williams K.H."/>
            <person name="Hubbard S.S."/>
            <person name="Banfield J.F."/>
        </authorList>
    </citation>
    <scope>NUCLEOTIDE SEQUENCE [LARGE SCALE GENOMIC DNA]</scope>
</reference>
<dbReference type="Gene3D" id="3.40.50.300">
    <property type="entry name" value="P-loop containing nucleotide triphosphate hydrolases"/>
    <property type="match status" value="1"/>
</dbReference>
<dbReference type="NCBIfam" id="TIGR01128">
    <property type="entry name" value="holA"/>
    <property type="match status" value="1"/>
</dbReference>
<name>A0A1G2A6G6_9BACT</name>
<evidence type="ECO:0000259" key="8">
    <source>
        <dbReference type="Pfam" id="PF21694"/>
    </source>
</evidence>
<dbReference type="EMBL" id="MHJU01000035">
    <property type="protein sequence ID" value="OGY72434.1"/>
    <property type="molecule type" value="Genomic_DNA"/>
</dbReference>
<keyword evidence="2" id="KW-0808">Transferase</keyword>
<feature type="domain" description="DNA polymerase III delta subunit-like C-terminal" evidence="8">
    <location>
        <begin position="198"/>
        <end position="318"/>
    </location>
</feature>
<dbReference type="InterPro" id="IPR008921">
    <property type="entry name" value="DNA_pol3_clamp-load_cplx_C"/>
</dbReference>
<dbReference type="Proteomes" id="UP000178315">
    <property type="component" value="Unassembled WGS sequence"/>
</dbReference>
<dbReference type="GO" id="GO:0003887">
    <property type="term" value="F:DNA-directed DNA polymerase activity"/>
    <property type="evidence" value="ECO:0007669"/>
    <property type="project" value="UniProtKB-KW"/>
</dbReference>
<evidence type="ECO:0000256" key="2">
    <source>
        <dbReference type="ARBA" id="ARBA00022679"/>
    </source>
</evidence>
<dbReference type="InterPro" id="IPR027417">
    <property type="entry name" value="P-loop_NTPase"/>
</dbReference>
<evidence type="ECO:0000256" key="4">
    <source>
        <dbReference type="ARBA" id="ARBA00022705"/>
    </source>
</evidence>
<sequence length="321" mass="35870">MIMLLYGKDTSRSLQKLAEIRFDFTEKVRGEIVILENETTSCDTLRHHLQTDGLFSSDKLIIIKNVITDGGIQNLREFLPLIKTSLITAPQIKVIFFERDVLDAKHALIKELIAATVLDGKEHYPEHAPLNQKEVCDAIARELANAGKTIEPDALSMLARAITDSFLLASELNKLLHAEARHITKDVLSELSPRDINDSIFQLTDAISGHRAHDALSMLARLLKRGSEPLYVLAMLHRHARIITKINSYLDENPRARPEEIAGAIKEHPFAVKKTLPSARQISKSATITLYENLLETDRCIKKSAASKEALLARLVCKMSG</sequence>